<evidence type="ECO:0000313" key="3">
    <source>
        <dbReference type="EMBL" id="RVX17113.1"/>
    </source>
</evidence>
<dbReference type="PROSITE" id="PS50812">
    <property type="entry name" value="PWWP"/>
    <property type="match status" value="1"/>
</dbReference>
<dbReference type="CDD" id="cd05162">
    <property type="entry name" value="PWWP"/>
    <property type="match status" value="1"/>
</dbReference>
<feature type="region of interest" description="Disordered" evidence="1">
    <location>
        <begin position="397"/>
        <end position="418"/>
    </location>
</feature>
<feature type="region of interest" description="Disordered" evidence="1">
    <location>
        <begin position="206"/>
        <end position="299"/>
    </location>
</feature>
<comment type="caution">
    <text evidence="3">The sequence shown here is derived from an EMBL/GenBank/DDBJ whole genome shotgun (WGS) entry which is preliminary data.</text>
</comment>
<dbReference type="Proteomes" id="UP000288805">
    <property type="component" value="Unassembled WGS sequence"/>
</dbReference>
<feature type="region of interest" description="Disordered" evidence="1">
    <location>
        <begin position="507"/>
        <end position="581"/>
    </location>
</feature>
<evidence type="ECO:0000313" key="4">
    <source>
        <dbReference type="Proteomes" id="UP000288805"/>
    </source>
</evidence>
<feature type="region of interest" description="Disordered" evidence="1">
    <location>
        <begin position="796"/>
        <end position="833"/>
    </location>
</feature>
<feature type="compositionally biased region" description="Basic residues" evidence="1">
    <location>
        <begin position="562"/>
        <end position="579"/>
    </location>
</feature>
<proteinExistence type="predicted"/>
<organism evidence="3 4">
    <name type="scientific">Vitis vinifera</name>
    <name type="common">Grape</name>
    <dbReference type="NCBI Taxonomy" id="29760"/>
    <lineage>
        <taxon>Eukaryota</taxon>
        <taxon>Viridiplantae</taxon>
        <taxon>Streptophyta</taxon>
        <taxon>Embryophyta</taxon>
        <taxon>Tracheophyta</taxon>
        <taxon>Spermatophyta</taxon>
        <taxon>Magnoliopsida</taxon>
        <taxon>eudicotyledons</taxon>
        <taxon>Gunneridae</taxon>
        <taxon>Pentapetalae</taxon>
        <taxon>rosids</taxon>
        <taxon>Vitales</taxon>
        <taxon>Vitaceae</taxon>
        <taxon>Viteae</taxon>
        <taxon>Vitis</taxon>
    </lineage>
</organism>
<feature type="compositionally biased region" description="Polar residues" evidence="1">
    <location>
        <begin position="523"/>
        <end position="551"/>
    </location>
</feature>
<dbReference type="AlphaFoldDB" id="A0A438K7D3"/>
<sequence>MGSSGEPNTKAIDPSVGGLVWVRRRNGSWWPGRIMGLDELSESCLVSPRSGTPVKLLGREDASVFDNLHCFCSFYPLVVLHSFGTATDIAHLMILPPVPLSLLPLLTSLRASKSFVCSPRDPGHKCLKWTIPKADYQCCEAHCMDWYNLEKSKRVKAFRCGEYDECIEKAKASAANSNKKAVKYARREDAILHALEIENARESKDRLDVCSDNSGAEEHGSWARESPAMFDPDKENDDMADEVSTFEDNSNSAQELSQSGISFEEPNHISAPKVQSVQGRRRRTPNDSEDDGTEGAKRMKGLEDLGLGVVSTRKVQAGGLLELVQQDSVALCDNGNCTPGGSPVNGSKGYFTSLKRKRTQVANVQEFLKRKNRRRPLTKVLESTAMVSVPVMCDQLASSSGSPLRGVSDGKVSGLESNESKRSFSMVINNNSDSTGVSYENGASLNASEHASDVSHIPYKLKENEISSMSGLHENDSSDRLFDVPFVGEEKHSAGFSPIFVSCSSGKPQVGGLGRQSSQSSQAETVSLRNEGLNESGSTSSEAVHTSNCNQRIEKGTSKWQLKGKRNSRHINKNRKQNLRKSVDMDDESDAYLAGIEHQDGFSLGSDQKVDCNPVGGSVISDSCTLQGKSKPVIDDQESGHRNWSRHISHREPHLRGPTSEVKRLPDCSLTPQRSLPYRHSRFTVNPRYQMPDLPFRNFYSNSCLYDVNLEVKANYRPQHVPLVSLMSKLNGKAIVGHPLTVEVLDDLSDLLLSDSEYDPTTMSVSEGDEMGYAVKRNSETRRLPTKHSTLQLRVSPSKSPKMKKGGLLSKKIRKLSSLTGSHKKRDEERKPVVDKLKGPAIACIPLKLVFSRLNEAVNSSARPAHHALTPSDP</sequence>
<name>A0A438K7D3_VITVI</name>
<accession>A0A438K7D3</accession>
<evidence type="ECO:0000256" key="1">
    <source>
        <dbReference type="SAM" id="MobiDB-lite"/>
    </source>
</evidence>
<dbReference type="SUPFAM" id="SSF63748">
    <property type="entry name" value="Tudor/PWWP/MBT"/>
    <property type="match status" value="1"/>
</dbReference>
<feature type="domain" description="PWWP" evidence="2">
    <location>
        <begin position="16"/>
        <end position="34"/>
    </location>
</feature>
<dbReference type="InterPro" id="IPR000313">
    <property type="entry name" value="PWWP_dom"/>
</dbReference>
<gene>
    <name evidence="3" type="primary">VvCHDp000302_1</name>
    <name evidence="3" type="ORF">CK203_003093</name>
</gene>
<evidence type="ECO:0000259" key="2">
    <source>
        <dbReference type="PROSITE" id="PS50812"/>
    </source>
</evidence>
<dbReference type="EMBL" id="QGNW01000014">
    <property type="protein sequence ID" value="RVX17113.1"/>
    <property type="molecule type" value="Genomic_DNA"/>
</dbReference>
<dbReference type="PANTHER" id="PTHR33697:SF1">
    <property type="entry name" value="TUDOR_PWWP_MBT SUPERFAMILY PROTEIN"/>
    <property type="match status" value="1"/>
</dbReference>
<feature type="compositionally biased region" description="Polar residues" evidence="1">
    <location>
        <begin position="246"/>
        <end position="261"/>
    </location>
</feature>
<feature type="compositionally biased region" description="Acidic residues" evidence="1">
    <location>
        <begin position="234"/>
        <end position="245"/>
    </location>
</feature>
<feature type="compositionally biased region" description="Basic residues" evidence="1">
    <location>
        <begin position="801"/>
        <end position="815"/>
    </location>
</feature>
<dbReference type="InterPro" id="IPR044679">
    <property type="entry name" value="PWWP2-like"/>
</dbReference>
<protein>
    <recommendedName>
        <fullName evidence="2">PWWP domain-containing protein</fullName>
    </recommendedName>
</protein>
<dbReference type="PANTHER" id="PTHR33697">
    <property type="entry name" value="T17B22.17 PROTEIN-RELATED"/>
    <property type="match status" value="1"/>
</dbReference>
<reference evidence="3 4" key="1">
    <citation type="journal article" date="2018" name="PLoS Genet.">
        <title>Population sequencing reveals clonal diversity and ancestral inbreeding in the grapevine cultivar Chardonnay.</title>
        <authorList>
            <person name="Roach M.J."/>
            <person name="Johnson D.L."/>
            <person name="Bohlmann J."/>
            <person name="van Vuuren H.J."/>
            <person name="Jones S.J."/>
            <person name="Pretorius I.S."/>
            <person name="Schmidt S.A."/>
            <person name="Borneman A.R."/>
        </authorList>
    </citation>
    <scope>NUCLEOTIDE SEQUENCE [LARGE SCALE GENOMIC DNA]</scope>
    <source>
        <strain evidence="4">cv. Chardonnay</strain>
        <tissue evidence="3">Leaf</tissue>
    </source>
</reference>